<dbReference type="Pfam" id="PF17678">
    <property type="entry name" value="Glyco_hydro_92N"/>
    <property type="match status" value="1"/>
</dbReference>
<dbReference type="InterPro" id="IPR008928">
    <property type="entry name" value="6-hairpin_glycosidase_sf"/>
</dbReference>
<feature type="chain" id="PRO_5014975593" evidence="4">
    <location>
        <begin position="24"/>
        <end position="753"/>
    </location>
</feature>
<evidence type="ECO:0000256" key="1">
    <source>
        <dbReference type="ARBA" id="ARBA00001913"/>
    </source>
</evidence>
<dbReference type="SUPFAM" id="SSF48208">
    <property type="entry name" value="Six-hairpin glycosidases"/>
    <property type="match status" value="1"/>
</dbReference>
<evidence type="ECO:0000313" key="8">
    <source>
        <dbReference type="Proteomes" id="UP000233618"/>
    </source>
</evidence>
<dbReference type="InterPro" id="IPR050883">
    <property type="entry name" value="PNGase"/>
</dbReference>
<keyword evidence="7" id="KW-0378">Hydrolase</keyword>
<dbReference type="InterPro" id="IPR012939">
    <property type="entry name" value="Glyco_hydro_92"/>
</dbReference>
<dbReference type="FunFam" id="1.20.1050.60:FF:000001">
    <property type="entry name" value="Putative alpha-1,2-mannosidase"/>
    <property type="match status" value="1"/>
</dbReference>
<dbReference type="Proteomes" id="UP000233618">
    <property type="component" value="Unassembled WGS sequence"/>
</dbReference>
<dbReference type="FunFam" id="3.30.2080.10:FF:000001">
    <property type="entry name" value="Alpha-1,2-mannosidase subfamily"/>
    <property type="match status" value="1"/>
</dbReference>
<dbReference type="NCBIfam" id="TIGR01180">
    <property type="entry name" value="aman2_put"/>
    <property type="match status" value="1"/>
</dbReference>
<comment type="caution">
    <text evidence="7">The sequence shown here is derived from an EMBL/GenBank/DDBJ whole genome shotgun (WGS) entry which is preliminary data.</text>
</comment>
<dbReference type="GO" id="GO:0000224">
    <property type="term" value="F:peptide-N4-(N-acetyl-beta-glucosaminyl)asparagine amidase activity"/>
    <property type="evidence" value="ECO:0007669"/>
    <property type="project" value="TreeGrafter"/>
</dbReference>
<evidence type="ECO:0000259" key="6">
    <source>
        <dbReference type="Pfam" id="PF17678"/>
    </source>
</evidence>
<dbReference type="Gene3D" id="3.30.2080.10">
    <property type="entry name" value="GH92 mannosidase domain"/>
    <property type="match status" value="1"/>
</dbReference>
<dbReference type="Gene3D" id="2.70.98.10">
    <property type="match status" value="1"/>
</dbReference>
<dbReference type="GO" id="GO:0005975">
    <property type="term" value="P:carbohydrate metabolic process"/>
    <property type="evidence" value="ECO:0007669"/>
    <property type="project" value="InterPro"/>
</dbReference>
<dbReference type="PANTHER" id="PTHR12143:SF39">
    <property type="entry name" value="SECRETED PROTEIN"/>
    <property type="match status" value="1"/>
</dbReference>
<feature type="domain" description="Glycosyl hydrolase family 92" evidence="5">
    <location>
        <begin position="272"/>
        <end position="735"/>
    </location>
</feature>
<organism evidence="7 8">
    <name type="scientific">Labilibaculum manganireducens</name>
    <dbReference type="NCBI Taxonomy" id="1940525"/>
    <lineage>
        <taxon>Bacteria</taxon>
        <taxon>Pseudomonadati</taxon>
        <taxon>Bacteroidota</taxon>
        <taxon>Bacteroidia</taxon>
        <taxon>Marinilabiliales</taxon>
        <taxon>Marinifilaceae</taxon>
        <taxon>Labilibaculum</taxon>
    </lineage>
</organism>
<reference evidence="7 8" key="1">
    <citation type="journal article" date="2017" name="Front. Microbiol.">
        <title>Labilibaculum manganireducens gen. nov., sp. nov. and Labilibaculum filiforme sp. nov., Novel Bacteroidetes Isolated from Subsurface Sediments of the Baltic Sea.</title>
        <authorList>
            <person name="Vandieken V."/>
            <person name="Marshall I.P."/>
            <person name="Niemann H."/>
            <person name="Engelen B."/>
            <person name="Cypionka H."/>
        </authorList>
    </citation>
    <scope>NUCLEOTIDE SEQUENCE [LARGE SCALE GENOMIC DNA]</scope>
    <source>
        <strain evidence="7 8">59.10-2M</strain>
    </source>
</reference>
<protein>
    <submittedName>
        <fullName evidence="7">Sugar hydrolase</fullName>
    </submittedName>
</protein>
<dbReference type="GO" id="GO:0006516">
    <property type="term" value="P:glycoprotein catabolic process"/>
    <property type="evidence" value="ECO:0007669"/>
    <property type="project" value="TreeGrafter"/>
</dbReference>
<dbReference type="PANTHER" id="PTHR12143">
    <property type="entry name" value="PEPTIDE N-GLYCANASE PNGASE -RELATED"/>
    <property type="match status" value="1"/>
</dbReference>
<evidence type="ECO:0000256" key="3">
    <source>
        <dbReference type="ARBA" id="ARBA00022837"/>
    </source>
</evidence>
<dbReference type="GO" id="GO:0005829">
    <property type="term" value="C:cytosol"/>
    <property type="evidence" value="ECO:0007669"/>
    <property type="project" value="TreeGrafter"/>
</dbReference>
<dbReference type="RefSeq" id="WP_101310666.1">
    <property type="nucleotide sequence ID" value="NZ_MVDE01000025.1"/>
</dbReference>
<dbReference type="AlphaFoldDB" id="A0A2N3I1H1"/>
<comment type="cofactor">
    <cofactor evidence="1">
        <name>Ca(2+)</name>
        <dbReference type="ChEBI" id="CHEBI:29108"/>
    </cofactor>
</comment>
<evidence type="ECO:0000256" key="2">
    <source>
        <dbReference type="ARBA" id="ARBA00011245"/>
    </source>
</evidence>
<keyword evidence="3" id="KW-0106">Calcium</keyword>
<proteinExistence type="predicted"/>
<dbReference type="InterPro" id="IPR005887">
    <property type="entry name" value="GH92_a_mannosidase_put"/>
</dbReference>
<gene>
    <name evidence="7" type="ORF">BZG01_15025</name>
</gene>
<evidence type="ECO:0000256" key="4">
    <source>
        <dbReference type="SAM" id="SignalP"/>
    </source>
</evidence>
<dbReference type="Gene3D" id="1.20.1610.10">
    <property type="entry name" value="alpha-1,2-mannosidases domains"/>
    <property type="match status" value="1"/>
</dbReference>
<dbReference type="Pfam" id="PF07971">
    <property type="entry name" value="Glyco_hydro_92"/>
    <property type="match status" value="1"/>
</dbReference>
<feature type="domain" description="Glycosyl hydrolase family 92 N-terminal" evidence="6">
    <location>
        <begin position="34"/>
        <end position="266"/>
    </location>
</feature>
<dbReference type="EMBL" id="MVDE01000025">
    <property type="protein sequence ID" value="PKQ64093.1"/>
    <property type="molecule type" value="Genomic_DNA"/>
</dbReference>
<name>A0A2N3I1H1_9BACT</name>
<keyword evidence="4" id="KW-0732">Signal</keyword>
<keyword evidence="8" id="KW-1185">Reference proteome</keyword>
<accession>A0A2N3I1H1</accession>
<sequence length="753" mass="83935">MSKERLKRFVLIIFLLPAFCMCSQPGKKTNFSDHVDPIIGSGGHGHVFVGASVPFGGVQLGPSNIFKGWDWCSGYHYSDSIVIGFSHTHLSGTGGSDLGDILLMPVNGEVSVKRGRQDDISNAYASYFSHDNEEVKAGYYSVILDKYKIKAELTATERVGIHKYTFPSENNNHVIIDLKEGNGDKSTDTYLKKVDAHTIEGYRFSKGWAKDQRIWFTLKSNQEIEKLEVFDNATPVGEDVIKAQGAKGVISFAGNPKEVIFKVGISPVSSENALANINSEAPGWDFNKIVKQAEAKWNHELSKIEIETTDPTLKEIFYTAMFHSFIAPVLFNDADGSYRGTDKEVYNNPGFENYSVFSLWDTYRTEHELLTIVQPERVNDFINSMLAIYQQQGKLPQWHLMGNETNAMLGYSAAPVVVDAWQKGFDGFDEELAFEALKASGTFQSQRGIAPLMEYGFIPRDKAREATSVALENSIDDRSVAQMAKGLGKEEDFKYFMERAETYKSYFNKTTGFVHPRMSDGSWALPYDPMESIHIVGDFSEGNGWQYTFLVPQDPEGLIELLGGDDKFTDKLDSLFTITGDMGEHASADITGLIGTYAQGNEPCHHMAYLYAFAGEQWKTAEKIRYILNEFYTNKPDGLIGNEDCGQMSAWYVMSSLGFYPVNPSNGVYVFGSPLFDKATISLPDGKTFAVETVNNSKENIYIQSVELNGQPYSKSYITHQDIMAGGALKFGMGNTPNYNFGSSYKDRPKSTL</sequence>
<feature type="signal peptide" evidence="4">
    <location>
        <begin position="1"/>
        <end position="23"/>
    </location>
</feature>
<dbReference type="GO" id="GO:0030246">
    <property type="term" value="F:carbohydrate binding"/>
    <property type="evidence" value="ECO:0007669"/>
    <property type="project" value="InterPro"/>
</dbReference>
<dbReference type="InterPro" id="IPR041371">
    <property type="entry name" value="GH92_N"/>
</dbReference>
<dbReference type="InterPro" id="IPR014718">
    <property type="entry name" value="GH-type_carb-bd"/>
</dbReference>
<dbReference type="Gene3D" id="1.20.1050.60">
    <property type="entry name" value="alpha-1,2-mannosidase"/>
    <property type="match status" value="1"/>
</dbReference>
<evidence type="ECO:0000259" key="5">
    <source>
        <dbReference type="Pfam" id="PF07971"/>
    </source>
</evidence>
<evidence type="ECO:0000313" key="7">
    <source>
        <dbReference type="EMBL" id="PKQ64093.1"/>
    </source>
</evidence>
<comment type="subunit">
    <text evidence="2">Monomer.</text>
</comment>